<dbReference type="Proteomes" id="UP001055911">
    <property type="component" value="Chromosome"/>
</dbReference>
<dbReference type="InterPro" id="IPR051239">
    <property type="entry name" value="2'-dNMP_N-hydrolase"/>
</dbReference>
<protein>
    <submittedName>
        <fullName evidence="1">Nucleoside 2-deoxyribosyltransferase</fullName>
    </submittedName>
</protein>
<dbReference type="AlphaFoldDB" id="A0A9Q9E306"/>
<dbReference type="SUPFAM" id="SSF52309">
    <property type="entry name" value="N-(deoxy)ribosyltransferase-like"/>
    <property type="match status" value="1"/>
</dbReference>
<dbReference type="RefSeq" id="WP_252766827.1">
    <property type="nucleotide sequence ID" value="NZ_CP097119.1"/>
</dbReference>
<organism evidence="1 2">
    <name type="scientific">Fructilactobacillus cliffordii</name>
    <dbReference type="NCBI Taxonomy" id="2940299"/>
    <lineage>
        <taxon>Bacteria</taxon>
        <taxon>Bacillati</taxon>
        <taxon>Bacillota</taxon>
        <taxon>Bacilli</taxon>
        <taxon>Lactobacillales</taxon>
        <taxon>Lactobacillaceae</taxon>
        <taxon>Fructilactobacillus</taxon>
    </lineage>
</organism>
<dbReference type="Pfam" id="PF05014">
    <property type="entry name" value="Nuc_deoxyrib_tr"/>
    <property type="match status" value="1"/>
</dbReference>
<dbReference type="Gene3D" id="3.40.50.450">
    <property type="match status" value="1"/>
</dbReference>
<dbReference type="EMBL" id="CP097119">
    <property type="protein sequence ID" value="USS89287.1"/>
    <property type="molecule type" value="Genomic_DNA"/>
</dbReference>
<dbReference type="PANTHER" id="PTHR15364:SF0">
    <property type="entry name" value="2'-DEOXYNUCLEOSIDE 5'-PHOSPHATE N-HYDROLASE 1"/>
    <property type="match status" value="1"/>
</dbReference>
<reference evidence="1" key="1">
    <citation type="submission" date="2022-05" db="EMBL/GenBank/DDBJ databases">
        <authorList>
            <person name="Oliphant S.A."/>
            <person name="Watson-Haigh N.S."/>
            <person name="Sumby K.M."/>
            <person name="Gardner J.M."/>
            <person name="Jiranek V."/>
        </authorList>
    </citation>
    <scope>NUCLEOTIDE SEQUENCE</scope>
    <source>
        <strain evidence="1">KI4_B1</strain>
    </source>
</reference>
<dbReference type="GO" id="GO:0009159">
    <property type="term" value="P:deoxyribonucleoside monophosphate catabolic process"/>
    <property type="evidence" value="ECO:0007669"/>
    <property type="project" value="TreeGrafter"/>
</dbReference>
<sequence length="146" mass="16452">MAQIYLASPFFSDEQVARIEKIEAALTQNPTVKDFFSPRKNEDTDQEAYTKPWATAIYHIDVANIEAAEVMVAIIDFEGEYVDSGTAFEIGYAVQKGMPVIVFHEKTGTVNLMIGESLHAYLKTPDEVAQYDFHTMPTIEYDGKFI</sequence>
<evidence type="ECO:0000313" key="1">
    <source>
        <dbReference type="EMBL" id="USS89287.1"/>
    </source>
</evidence>
<proteinExistence type="predicted"/>
<accession>A0A9Q9E306</accession>
<evidence type="ECO:0000313" key="2">
    <source>
        <dbReference type="Proteomes" id="UP001055911"/>
    </source>
</evidence>
<keyword evidence="2" id="KW-1185">Reference proteome</keyword>
<dbReference type="GO" id="GO:0070694">
    <property type="term" value="F:5-hydroxymethyl-dUMP N-hydrolase activity"/>
    <property type="evidence" value="ECO:0007669"/>
    <property type="project" value="TreeGrafter"/>
</dbReference>
<dbReference type="InterPro" id="IPR007710">
    <property type="entry name" value="Nucleoside_deoxyribTrfase"/>
</dbReference>
<gene>
    <name evidence="1" type="ORF">M3M40_00285</name>
</gene>
<name>A0A9Q9E306_9LACO</name>
<dbReference type="PANTHER" id="PTHR15364">
    <property type="entry name" value="2'-DEOXYNUCLEOSIDE 5'-PHOSPHATE N-HYDROLASE 1"/>
    <property type="match status" value="1"/>
</dbReference>